<dbReference type="Proteomes" id="UP000199579">
    <property type="component" value="Unassembled WGS sequence"/>
</dbReference>
<sequence>MPHQIGYVDNANGQLAHYNLLAQIRHFCGGFGDIGTLGGTRTGTGTLAGLEASPASVTETWTLTCTAAAANGGTFSVVGSVSGAKPAATVGAAYDNGLLKFTIGDGATDFVVGDTFTVPVTQGAAAAADAEWEVLRYDTVSTNRELILKGSGLSRTEEIFVGFRTYQDAGADYYNLLAGVFTGFVSGNSFDTQPGARLSGVPAHNQRIDYWLTLNGQRIALAVEVGTPVYESCYVGKCLPYGRPSQYPYPVVCGGMLSGAAATRFSDTAHSGYFKGNKANMALRSNDNWLQPYCYPWGNTQIAGSTTNLRDTGGVYQLLPVELHDNTANLWGALDGIFYISGFDNATENTLTVDGADYLVIQDVWRTGFTDYYAMRLDD</sequence>
<dbReference type="Proteomes" id="UP000198861">
    <property type="component" value="Unassembled WGS sequence"/>
</dbReference>
<evidence type="ECO:0000313" key="1">
    <source>
        <dbReference type="EMBL" id="SFB48399.1"/>
    </source>
</evidence>
<reference evidence="1 3" key="1">
    <citation type="submission" date="2016-10" db="EMBL/GenBank/DDBJ databases">
        <authorList>
            <person name="Varghese N."/>
            <person name="Submissions S."/>
        </authorList>
    </citation>
    <scope>NUCLEOTIDE SEQUENCE [LARGE SCALE GENOMIC DNA]</scope>
    <source>
        <strain evidence="1 3">DSM 282</strain>
    </source>
</reference>
<evidence type="ECO:0000313" key="3">
    <source>
        <dbReference type="Proteomes" id="UP000198861"/>
    </source>
</evidence>
<name>A0A1I3ZM90_9GAMM</name>
<dbReference type="AlphaFoldDB" id="A0A1I3ZM90"/>
<evidence type="ECO:0000313" key="2">
    <source>
        <dbReference type="EMBL" id="SFK45173.1"/>
    </source>
</evidence>
<organism evidence="2 4">
    <name type="scientific">Azotobacter beijerinckii</name>
    <dbReference type="NCBI Taxonomy" id="170623"/>
    <lineage>
        <taxon>Bacteria</taxon>
        <taxon>Pseudomonadati</taxon>
        <taxon>Pseudomonadota</taxon>
        <taxon>Gammaproteobacteria</taxon>
        <taxon>Pseudomonadales</taxon>
        <taxon>Pseudomonadaceae</taxon>
        <taxon>Azotobacter</taxon>
    </lineage>
</organism>
<accession>A0A1I3ZM90</accession>
<protein>
    <submittedName>
        <fullName evidence="2">Uncharacterized protein</fullName>
    </submittedName>
</protein>
<keyword evidence="3" id="KW-1185">Reference proteome</keyword>
<dbReference type="EMBL" id="FOKJ01000058">
    <property type="protein sequence ID" value="SFB48399.1"/>
    <property type="molecule type" value="Genomic_DNA"/>
</dbReference>
<reference evidence="2 4" key="2">
    <citation type="submission" date="2016-10" db="EMBL/GenBank/DDBJ databases">
        <authorList>
            <person name="de Groot N.N."/>
        </authorList>
    </citation>
    <scope>NUCLEOTIDE SEQUENCE [LARGE SCALE GENOMIC DNA]</scope>
    <source>
        <strain evidence="2 4">DSM 381</strain>
    </source>
</reference>
<gene>
    <name evidence="1" type="ORF">SAMN04244571_03128</name>
    <name evidence="2" type="ORF">SAMN04244574_00661</name>
</gene>
<dbReference type="RefSeq" id="WP_244541028.1">
    <property type="nucleotide sequence ID" value="NZ_FOKJ01000058.1"/>
</dbReference>
<proteinExistence type="predicted"/>
<evidence type="ECO:0000313" key="4">
    <source>
        <dbReference type="Proteomes" id="UP000199579"/>
    </source>
</evidence>
<dbReference type="EMBL" id="FOSX01000006">
    <property type="protein sequence ID" value="SFK45173.1"/>
    <property type="molecule type" value="Genomic_DNA"/>
</dbReference>